<dbReference type="Pfam" id="PF00037">
    <property type="entry name" value="Fer4"/>
    <property type="match status" value="2"/>
</dbReference>
<dbReference type="AlphaFoldDB" id="F8ALG4"/>
<dbReference type="PROSITE" id="PS00198">
    <property type="entry name" value="4FE4S_FER_1"/>
    <property type="match status" value="1"/>
</dbReference>
<dbReference type="HOGENOM" id="CLU_139698_11_4_2"/>
<sequence>MKVNHEKCGYCGACVGVCKELAIELVENMIVIDNKKCNNCKLCMIVCPLNALEE</sequence>
<dbReference type="Gene3D" id="3.30.70.20">
    <property type="match status" value="1"/>
</dbReference>
<protein>
    <submittedName>
        <fullName evidence="2">4Fe-4S ferredoxin iron-sulfur binding domain-containing protein</fullName>
    </submittedName>
</protein>
<dbReference type="GO" id="GO:0016491">
    <property type="term" value="F:oxidoreductase activity"/>
    <property type="evidence" value="ECO:0007669"/>
    <property type="project" value="UniProtKB-ARBA"/>
</dbReference>
<dbReference type="InterPro" id="IPR017900">
    <property type="entry name" value="4Fe4S_Fe_S_CS"/>
</dbReference>
<dbReference type="EMBL" id="CP002792">
    <property type="protein sequence ID" value="AEH06555.1"/>
    <property type="molecule type" value="Genomic_DNA"/>
</dbReference>
<dbReference type="STRING" id="647113.Metok_0575"/>
<accession>F8ALG4</accession>
<dbReference type="InterPro" id="IPR017896">
    <property type="entry name" value="4Fe4S_Fe-S-bd"/>
</dbReference>
<feature type="domain" description="4Fe-4S ferredoxin-type" evidence="1">
    <location>
        <begin position="1"/>
        <end position="27"/>
    </location>
</feature>
<dbReference type="SUPFAM" id="SSF54862">
    <property type="entry name" value="4Fe-4S ferredoxins"/>
    <property type="match status" value="1"/>
</dbReference>
<dbReference type="Proteomes" id="UP000009296">
    <property type="component" value="Chromosome"/>
</dbReference>
<dbReference type="eggNOG" id="arCOG00958">
    <property type="taxonomic scope" value="Archaea"/>
</dbReference>
<dbReference type="PROSITE" id="PS51379">
    <property type="entry name" value="4FE4S_FER_2"/>
    <property type="match status" value="2"/>
</dbReference>
<evidence type="ECO:0000313" key="3">
    <source>
        <dbReference type="Proteomes" id="UP000009296"/>
    </source>
</evidence>
<feature type="domain" description="4Fe-4S ferredoxin-type" evidence="1">
    <location>
        <begin position="28"/>
        <end position="54"/>
    </location>
</feature>
<dbReference type="KEGG" id="mok:Metok_0575"/>
<keyword evidence="3" id="KW-1185">Reference proteome</keyword>
<dbReference type="GeneID" id="10772702"/>
<name>F8ALG4_METOI</name>
<evidence type="ECO:0000259" key="1">
    <source>
        <dbReference type="PROSITE" id="PS51379"/>
    </source>
</evidence>
<reference evidence="2" key="1">
    <citation type="submission" date="2011-05" db="EMBL/GenBank/DDBJ databases">
        <title>Complete sequence of chromosome of Methanothermococcus okinawensis IH1.</title>
        <authorList>
            <consortium name="US DOE Joint Genome Institute"/>
            <person name="Lucas S."/>
            <person name="Han J."/>
            <person name="Lapidus A."/>
            <person name="Cheng J.-F."/>
            <person name="Goodwin L."/>
            <person name="Pitluck S."/>
            <person name="Peters L."/>
            <person name="Mikhailova N."/>
            <person name="Held B."/>
            <person name="Han C."/>
            <person name="Tapia R."/>
            <person name="Land M."/>
            <person name="Hauser L."/>
            <person name="Kyrpides N."/>
            <person name="Ivanova N."/>
            <person name="Pagani I."/>
            <person name="Sieprawska-Lupa M."/>
            <person name="Takai K."/>
            <person name="Miyazaki J."/>
            <person name="Whitman W."/>
            <person name="Woyke T."/>
        </authorList>
    </citation>
    <scope>NUCLEOTIDE SEQUENCE</scope>
    <source>
        <strain evidence="2">IH1</strain>
    </source>
</reference>
<dbReference type="RefSeq" id="WP_013866741.1">
    <property type="nucleotide sequence ID" value="NC_015636.1"/>
</dbReference>
<gene>
    <name evidence="2" type="ordered locus">Metok_0575</name>
</gene>
<proteinExistence type="predicted"/>
<organism evidence="2 3">
    <name type="scientific">Methanothermococcus okinawensis (strain DSM 14208 / JCM 11175 / IH1)</name>
    <dbReference type="NCBI Taxonomy" id="647113"/>
    <lineage>
        <taxon>Archaea</taxon>
        <taxon>Methanobacteriati</taxon>
        <taxon>Methanobacteriota</taxon>
        <taxon>Methanomada group</taxon>
        <taxon>Methanococci</taxon>
        <taxon>Methanococcales</taxon>
        <taxon>Methanococcaceae</taxon>
        <taxon>Methanothermococcus</taxon>
    </lineage>
</organism>
<evidence type="ECO:0000313" key="2">
    <source>
        <dbReference type="EMBL" id="AEH06555.1"/>
    </source>
</evidence>